<feature type="transmembrane region" description="Helical" evidence="1">
    <location>
        <begin position="7"/>
        <end position="33"/>
    </location>
</feature>
<gene>
    <name evidence="2" type="ORF">SPACI_044680</name>
</gene>
<keyword evidence="1" id="KW-1133">Transmembrane helix</keyword>
<evidence type="ECO:0000313" key="3">
    <source>
        <dbReference type="Proteomes" id="UP000216052"/>
    </source>
</evidence>
<evidence type="ECO:0000313" key="2">
    <source>
        <dbReference type="EMBL" id="XFO74358.1"/>
    </source>
</evidence>
<evidence type="ECO:0000256" key="1">
    <source>
        <dbReference type="SAM" id="Phobius"/>
    </source>
</evidence>
<accession>A0ABZ3J8B9</accession>
<dbReference type="EMBL" id="CP155571">
    <property type="protein sequence ID" value="XFO74358.1"/>
    <property type="molecule type" value="Genomic_DNA"/>
</dbReference>
<protein>
    <submittedName>
        <fullName evidence="2">Uncharacterized protein</fullName>
    </submittedName>
</protein>
<proteinExistence type="predicted"/>
<reference evidence="2" key="1">
    <citation type="submission" date="2024-05" db="EMBL/GenBank/DDBJ databases">
        <title>Isolation and characterization of Sporomusa carbonis sp. nov., a carboxydotrophic hydrogenogen in the genus of Sporomusa isolated from a charcoal burning pile.</title>
        <authorList>
            <person name="Boeer T."/>
            <person name="Rosenbaum F."/>
            <person name="Eysell L."/>
            <person name="Mueller V."/>
            <person name="Daniel R."/>
            <person name="Poehlein A."/>
        </authorList>
    </citation>
    <scope>NUCLEOTIDE SEQUENCE [LARGE SCALE GENOMIC DNA]</scope>
    <source>
        <strain evidence="2">DSM 3132</strain>
    </source>
</reference>
<keyword evidence="3" id="KW-1185">Reference proteome</keyword>
<dbReference type="Proteomes" id="UP000216052">
    <property type="component" value="Chromosome"/>
</dbReference>
<keyword evidence="1" id="KW-0472">Membrane</keyword>
<keyword evidence="1" id="KW-0812">Transmembrane</keyword>
<name>A0ABZ3J8B9_SPOA4</name>
<organism evidence="2 3">
    <name type="scientific">Sporomusa acidovorans (strain ATCC 49682 / DSM 3132 / Mol)</name>
    <dbReference type="NCBI Taxonomy" id="1123286"/>
    <lineage>
        <taxon>Bacteria</taxon>
        <taxon>Bacillati</taxon>
        <taxon>Bacillota</taxon>
        <taxon>Negativicutes</taxon>
        <taxon>Selenomonadales</taxon>
        <taxon>Sporomusaceae</taxon>
        <taxon>Sporomusa</taxon>
    </lineage>
</organism>
<sequence length="77" mass="9048">MSFIFRWLIFILILIILSPIWLLCLPLSLLTLVTLLTDPTLYLGQVRGQTLWEAFKIYKIIFEAIYNIVFSKKGENQ</sequence>